<feature type="compositionally biased region" description="Polar residues" evidence="3">
    <location>
        <begin position="730"/>
        <end position="741"/>
    </location>
</feature>
<keyword evidence="1 2" id="KW-0694">RNA-binding</keyword>
<evidence type="ECO:0000259" key="4">
    <source>
        <dbReference type="PROSITE" id="PS50961"/>
    </source>
</evidence>
<gene>
    <name evidence="5" type="ORF">RDI58_016442</name>
</gene>
<feature type="region of interest" description="Disordered" evidence="3">
    <location>
        <begin position="652"/>
        <end position="741"/>
    </location>
</feature>
<feature type="region of interest" description="Disordered" evidence="3">
    <location>
        <begin position="147"/>
        <end position="178"/>
    </location>
</feature>
<dbReference type="CDD" id="cd07323">
    <property type="entry name" value="LAM"/>
    <property type="match status" value="1"/>
</dbReference>
<dbReference type="InterPro" id="IPR045180">
    <property type="entry name" value="La_dom_prot"/>
</dbReference>
<comment type="caution">
    <text evidence="5">The sequence shown here is derived from an EMBL/GenBank/DDBJ whole genome shotgun (WGS) entry which is preliminary data.</text>
</comment>
<protein>
    <recommendedName>
        <fullName evidence="4">HTH La-type RNA-binding domain-containing protein</fullName>
    </recommendedName>
</protein>
<evidence type="ECO:0000256" key="2">
    <source>
        <dbReference type="PROSITE-ProRule" id="PRU00332"/>
    </source>
</evidence>
<dbReference type="Pfam" id="PF21071">
    <property type="entry name" value="LARP1_HEAT"/>
    <property type="match status" value="1"/>
</dbReference>
<dbReference type="InterPro" id="IPR036388">
    <property type="entry name" value="WH-like_DNA-bd_sf"/>
</dbReference>
<reference evidence="5 6" key="1">
    <citation type="submission" date="2024-02" db="EMBL/GenBank/DDBJ databases">
        <title>de novo genome assembly of Solanum bulbocastanum strain 11H21.</title>
        <authorList>
            <person name="Hosaka A.J."/>
        </authorList>
    </citation>
    <scope>NUCLEOTIDE SEQUENCE [LARGE SCALE GENOMIC DNA]</scope>
    <source>
        <tissue evidence="5">Young leaves</tissue>
    </source>
</reference>
<feature type="compositionally biased region" description="Polar residues" evidence="3">
    <location>
        <begin position="262"/>
        <end position="280"/>
    </location>
</feature>
<dbReference type="InterPro" id="IPR036390">
    <property type="entry name" value="WH_DNA-bd_sf"/>
</dbReference>
<dbReference type="Proteomes" id="UP001371456">
    <property type="component" value="Unassembled WGS sequence"/>
</dbReference>
<dbReference type="AlphaFoldDB" id="A0AAN8YCX7"/>
<feature type="region of interest" description="Disordered" evidence="3">
    <location>
        <begin position="1"/>
        <end position="43"/>
    </location>
</feature>
<evidence type="ECO:0000256" key="1">
    <source>
        <dbReference type="ARBA" id="ARBA00022884"/>
    </source>
</evidence>
<dbReference type="SUPFAM" id="SSF46785">
    <property type="entry name" value="Winged helix' DNA-binding domain"/>
    <property type="match status" value="1"/>
</dbReference>
<evidence type="ECO:0000313" key="6">
    <source>
        <dbReference type="Proteomes" id="UP001371456"/>
    </source>
</evidence>
<dbReference type="PANTHER" id="PTHR22792">
    <property type="entry name" value="LUPUS LA PROTEIN-RELATED"/>
    <property type="match status" value="1"/>
</dbReference>
<dbReference type="PROSITE" id="PS50961">
    <property type="entry name" value="HTH_LA"/>
    <property type="match status" value="1"/>
</dbReference>
<dbReference type="GO" id="GO:0000339">
    <property type="term" value="F:RNA cap binding"/>
    <property type="evidence" value="ECO:0007669"/>
    <property type="project" value="InterPro"/>
</dbReference>
<feature type="compositionally biased region" description="Low complexity" evidence="3">
    <location>
        <begin position="671"/>
        <end position="681"/>
    </location>
</feature>
<sequence>MAENESAGDDQKEVIEPPKSPWKTPVTTPVDKASVPLGDADSESWPALADAQQMIKASDLSSAAKLPSLPPQQEIGGSRNVASEKNAGWNRTGAIETIIGKRLIAAGIVTRKLRDVTKLCVEVIICLITLQDTAPYLVRGEQLKFHGSSSAKSSNKSSSAVQQRPGPRHNQNGVPSFPVPLAYHQSGFPPFYQSMVPMPHIPFPGYAYQPPRGSFSGAEGHMVRSDGDAASQAFVTPINGGFRPPSRGDPNDHDAKFYRGRPNTQERGSQFSSALSNQRPVGSKDDIQLQQSMGLRPFLRPPYFGPAPGYMDGANFPADYFTGHPGAIYFLPSPPPVRVPYPPFFVPHPVSSGASTPPSPALALRESILKQIEYYFRLISRICTFCLGSDQNLLNDHYLLSLMDDQGWVPISIIADFKRVKKMSTDIAFIIDALQASSTVEVKGDKLRRRDEWSKWVSASADQKSSPSTPVEHSVGKVIKNDEVNENKGDGIQVRFSQENRVGELASLEKHAKKVSVFSKAETSRKKSGFRGSTHRVDKGSGDARIVMASDVVEQNVDDLSNDFSSTFMLDEEMELENKKDQFSLSRRVDEEDDELYVNDEAIEKLVIVTRNTRASQVSGTVGKESKPISTELASAINDGLYFYEQELKATRSSHRSNNYNNDPRDDITCSSGSGAALSKSKYADHSSGGKNTEGPGSSNSRRKQNKGFAKPHPIHKQRLFSGNYRNHGVSRNSVGTISESPPSDSVGFFFGSTPPDSHVLRPSKLSASPHSNLASSSPPVGSMPKPFPPFQHPSHKLLQENGFTQQLYKKYHKRCLNDRKKLGIGCSEEMNTLYRFWSYFLRNMFIRSMYNEFQKMAQEDAAANYNYGMECLFRFYSYGLEKDFREDLYDDFERLTLDTYNRGNLYGLEKYWAFHHFRQQRGQRAPLKKLPELDRLLTEEFRNLEDFKHARGGASASTNDDGH</sequence>
<feature type="domain" description="HTH La-type RNA-binding" evidence="4">
    <location>
        <begin position="358"/>
        <end position="459"/>
    </location>
</feature>
<accession>A0AAN8YCX7</accession>
<dbReference type="PANTHER" id="PTHR22792:SF101">
    <property type="entry name" value="LA-RELATED PROTEIN 1A"/>
    <property type="match status" value="1"/>
</dbReference>
<feature type="region of interest" description="Disordered" evidence="3">
    <location>
        <begin position="238"/>
        <end position="284"/>
    </location>
</feature>
<name>A0AAN8YCX7_SOLBU</name>
<dbReference type="SMART" id="SM00715">
    <property type="entry name" value="LA"/>
    <property type="match status" value="1"/>
</dbReference>
<feature type="region of interest" description="Disordered" evidence="3">
    <location>
        <begin position="761"/>
        <end position="796"/>
    </location>
</feature>
<dbReference type="SMART" id="SM00684">
    <property type="entry name" value="DM15"/>
    <property type="match status" value="3"/>
</dbReference>
<proteinExistence type="predicted"/>
<dbReference type="InterPro" id="IPR006607">
    <property type="entry name" value="DM15"/>
</dbReference>
<organism evidence="5 6">
    <name type="scientific">Solanum bulbocastanum</name>
    <name type="common">Wild potato</name>
    <dbReference type="NCBI Taxonomy" id="147425"/>
    <lineage>
        <taxon>Eukaryota</taxon>
        <taxon>Viridiplantae</taxon>
        <taxon>Streptophyta</taxon>
        <taxon>Embryophyta</taxon>
        <taxon>Tracheophyta</taxon>
        <taxon>Spermatophyta</taxon>
        <taxon>Magnoliopsida</taxon>
        <taxon>eudicotyledons</taxon>
        <taxon>Gunneridae</taxon>
        <taxon>Pentapetalae</taxon>
        <taxon>asterids</taxon>
        <taxon>lamiids</taxon>
        <taxon>Solanales</taxon>
        <taxon>Solanaceae</taxon>
        <taxon>Solanoideae</taxon>
        <taxon>Solaneae</taxon>
        <taxon>Solanum</taxon>
    </lineage>
</organism>
<evidence type="ECO:0000256" key="3">
    <source>
        <dbReference type="SAM" id="MobiDB-lite"/>
    </source>
</evidence>
<dbReference type="EMBL" id="JBANQN010000006">
    <property type="protein sequence ID" value="KAK6787917.1"/>
    <property type="molecule type" value="Genomic_DNA"/>
</dbReference>
<feature type="compositionally biased region" description="Low complexity" evidence="3">
    <location>
        <begin position="766"/>
        <end position="780"/>
    </location>
</feature>
<dbReference type="InterPro" id="IPR006630">
    <property type="entry name" value="La_HTH"/>
</dbReference>
<dbReference type="GO" id="GO:0048255">
    <property type="term" value="P:mRNA stabilization"/>
    <property type="evidence" value="ECO:0007669"/>
    <property type="project" value="InterPro"/>
</dbReference>
<evidence type="ECO:0000313" key="5">
    <source>
        <dbReference type="EMBL" id="KAK6787917.1"/>
    </source>
</evidence>
<feature type="compositionally biased region" description="Polar residues" evidence="3">
    <location>
        <begin position="689"/>
        <end position="700"/>
    </location>
</feature>
<feature type="compositionally biased region" description="Low complexity" evidence="3">
    <location>
        <begin position="148"/>
        <end position="160"/>
    </location>
</feature>
<dbReference type="Gene3D" id="1.10.10.10">
    <property type="entry name" value="Winged helix-like DNA-binding domain superfamily/Winged helix DNA-binding domain"/>
    <property type="match status" value="1"/>
</dbReference>
<keyword evidence="6" id="KW-1185">Reference proteome</keyword>
<dbReference type="Pfam" id="PF05383">
    <property type="entry name" value="La"/>
    <property type="match status" value="1"/>
</dbReference>